<evidence type="ECO:0000256" key="2">
    <source>
        <dbReference type="ARBA" id="ARBA00004479"/>
    </source>
</evidence>
<evidence type="ECO:0000313" key="20">
    <source>
        <dbReference type="EnsemblMetazoa" id="SMAR004223-PA"/>
    </source>
</evidence>
<dbReference type="CDD" id="cd07302">
    <property type="entry name" value="CHD"/>
    <property type="match status" value="1"/>
</dbReference>
<dbReference type="InterPro" id="IPR000719">
    <property type="entry name" value="Prot_kinase_dom"/>
</dbReference>
<evidence type="ECO:0000256" key="4">
    <source>
        <dbReference type="ARBA" id="ARBA00022692"/>
    </source>
</evidence>
<feature type="region of interest" description="Disordered" evidence="16">
    <location>
        <begin position="891"/>
        <end position="920"/>
    </location>
</feature>
<dbReference type="GO" id="GO:0004672">
    <property type="term" value="F:protein kinase activity"/>
    <property type="evidence" value="ECO:0007669"/>
    <property type="project" value="InterPro"/>
</dbReference>
<protein>
    <recommendedName>
        <fullName evidence="3 15">Guanylate cyclase</fullName>
        <ecNumber evidence="3 15">4.6.1.2</ecNumber>
    </recommendedName>
</protein>
<dbReference type="Gene3D" id="3.30.70.1230">
    <property type="entry name" value="Nucleotide cyclase"/>
    <property type="match status" value="1"/>
</dbReference>
<feature type="transmembrane region" description="Helical" evidence="17">
    <location>
        <begin position="299"/>
        <end position="319"/>
    </location>
</feature>
<dbReference type="InterPro" id="IPR018297">
    <property type="entry name" value="A/G_cyclase_CS"/>
</dbReference>
<dbReference type="CDD" id="cd14042">
    <property type="entry name" value="PK_GC-A_B"/>
    <property type="match status" value="1"/>
</dbReference>
<dbReference type="Pfam" id="PF00211">
    <property type="entry name" value="Guanylate_cyc"/>
    <property type="match status" value="1"/>
</dbReference>
<dbReference type="PROSITE" id="PS00452">
    <property type="entry name" value="GUANYLATE_CYCLASE_1"/>
    <property type="match status" value="1"/>
</dbReference>
<dbReference type="GO" id="GO:0035556">
    <property type="term" value="P:intracellular signal transduction"/>
    <property type="evidence" value="ECO:0007669"/>
    <property type="project" value="InterPro"/>
</dbReference>
<dbReference type="AlphaFoldDB" id="T1ISY6"/>
<evidence type="ECO:0000256" key="9">
    <source>
        <dbReference type="ARBA" id="ARBA00023136"/>
    </source>
</evidence>
<dbReference type="PhylomeDB" id="T1ISY6"/>
<keyword evidence="8" id="KW-0342">GTP-binding</keyword>
<dbReference type="EC" id="4.6.1.2" evidence="3 15"/>
<dbReference type="eggNOG" id="KOG1023">
    <property type="taxonomic scope" value="Eukaryota"/>
</dbReference>
<dbReference type="EnsemblMetazoa" id="SMAR004223-RA">
    <property type="protein sequence ID" value="SMAR004223-PA"/>
    <property type="gene ID" value="SMAR004223"/>
</dbReference>
<dbReference type="InterPro" id="IPR028082">
    <property type="entry name" value="Peripla_BP_I"/>
</dbReference>
<comment type="similarity">
    <text evidence="14">Belongs to the adenylyl cyclase class-4/guanylyl cyclase family.</text>
</comment>
<dbReference type="GO" id="GO:0001653">
    <property type="term" value="F:peptide receptor activity"/>
    <property type="evidence" value="ECO:0007669"/>
    <property type="project" value="TreeGrafter"/>
</dbReference>
<dbReference type="GO" id="GO:0005525">
    <property type="term" value="F:GTP binding"/>
    <property type="evidence" value="ECO:0007669"/>
    <property type="project" value="UniProtKB-KW"/>
</dbReference>
<dbReference type="GO" id="GO:0004016">
    <property type="term" value="F:adenylate cyclase activity"/>
    <property type="evidence" value="ECO:0007669"/>
    <property type="project" value="TreeGrafter"/>
</dbReference>
<evidence type="ECO:0000256" key="5">
    <source>
        <dbReference type="ARBA" id="ARBA00022729"/>
    </source>
</evidence>
<organism evidence="20 21">
    <name type="scientific">Strigamia maritima</name>
    <name type="common">European centipede</name>
    <name type="synonym">Geophilus maritimus</name>
    <dbReference type="NCBI Taxonomy" id="126957"/>
    <lineage>
        <taxon>Eukaryota</taxon>
        <taxon>Metazoa</taxon>
        <taxon>Ecdysozoa</taxon>
        <taxon>Arthropoda</taxon>
        <taxon>Myriapoda</taxon>
        <taxon>Chilopoda</taxon>
        <taxon>Pleurostigmophora</taxon>
        <taxon>Geophilomorpha</taxon>
        <taxon>Linotaeniidae</taxon>
        <taxon>Strigamia</taxon>
    </lineage>
</organism>
<evidence type="ECO:0000256" key="12">
    <source>
        <dbReference type="ARBA" id="ARBA00023239"/>
    </source>
</evidence>
<evidence type="ECO:0000256" key="6">
    <source>
        <dbReference type="ARBA" id="ARBA00022741"/>
    </source>
</evidence>
<dbReference type="PROSITE" id="PS50011">
    <property type="entry name" value="PROTEIN_KINASE_DOM"/>
    <property type="match status" value="1"/>
</dbReference>
<evidence type="ECO:0000256" key="13">
    <source>
        <dbReference type="ARBA" id="ARBA00023293"/>
    </source>
</evidence>
<evidence type="ECO:0000256" key="15">
    <source>
        <dbReference type="RuleBase" id="RU003431"/>
    </source>
</evidence>
<feature type="region of interest" description="Disordered" evidence="16">
    <location>
        <begin position="951"/>
        <end position="999"/>
    </location>
</feature>
<evidence type="ECO:0000256" key="11">
    <source>
        <dbReference type="ARBA" id="ARBA00023180"/>
    </source>
</evidence>
<dbReference type="OMA" id="MMNSMQN"/>
<evidence type="ECO:0000256" key="8">
    <source>
        <dbReference type="ARBA" id="ARBA00023134"/>
    </source>
</evidence>
<dbReference type="SUPFAM" id="SSF53822">
    <property type="entry name" value="Periplasmic binding protein-like I"/>
    <property type="match status" value="1"/>
</dbReference>
<evidence type="ECO:0000256" key="16">
    <source>
        <dbReference type="SAM" id="MobiDB-lite"/>
    </source>
</evidence>
<dbReference type="FunFam" id="3.30.70.1230:FF:000019">
    <property type="entry name" value="Guanylate cyclase"/>
    <property type="match status" value="1"/>
</dbReference>
<dbReference type="InterPro" id="IPR001245">
    <property type="entry name" value="Ser-Thr/Tyr_kinase_cat_dom"/>
</dbReference>
<proteinExistence type="inferred from homology"/>
<keyword evidence="6" id="KW-0547">Nucleotide-binding</keyword>
<dbReference type="HOGENOM" id="CLU_001072_1_3_1"/>
<dbReference type="Pfam" id="PF07714">
    <property type="entry name" value="PK_Tyr_Ser-Thr"/>
    <property type="match status" value="1"/>
</dbReference>
<keyword evidence="9 17" id="KW-0472">Membrane</keyword>
<feature type="domain" description="Guanylate cyclase" evidence="19">
    <location>
        <begin position="699"/>
        <end position="829"/>
    </location>
</feature>
<dbReference type="GO" id="GO:0007168">
    <property type="term" value="P:receptor guanylyl cyclase signaling pathway"/>
    <property type="evidence" value="ECO:0007669"/>
    <property type="project" value="TreeGrafter"/>
</dbReference>
<keyword evidence="10" id="KW-0675">Receptor</keyword>
<evidence type="ECO:0000256" key="14">
    <source>
        <dbReference type="RuleBase" id="RU000405"/>
    </source>
</evidence>
<keyword evidence="5" id="KW-0732">Signal</keyword>
<keyword evidence="12 14" id="KW-0456">Lyase</keyword>
<dbReference type="Proteomes" id="UP000014500">
    <property type="component" value="Unassembled WGS sequence"/>
</dbReference>
<evidence type="ECO:0000256" key="1">
    <source>
        <dbReference type="ARBA" id="ARBA00001436"/>
    </source>
</evidence>
<dbReference type="InterPro" id="IPR011009">
    <property type="entry name" value="Kinase-like_dom_sf"/>
</dbReference>
<dbReference type="GO" id="GO:0005886">
    <property type="term" value="C:plasma membrane"/>
    <property type="evidence" value="ECO:0007669"/>
    <property type="project" value="TreeGrafter"/>
</dbReference>
<feature type="compositionally biased region" description="Polar residues" evidence="16">
    <location>
        <begin position="984"/>
        <end position="999"/>
    </location>
</feature>
<keyword evidence="11" id="KW-0325">Glycoprotein</keyword>
<evidence type="ECO:0000256" key="7">
    <source>
        <dbReference type="ARBA" id="ARBA00022989"/>
    </source>
</evidence>
<comment type="subcellular location">
    <subcellularLocation>
        <location evidence="2">Membrane</location>
        <topology evidence="2">Single-pass type I membrane protein</topology>
    </subcellularLocation>
</comment>
<dbReference type="InterPro" id="IPR029787">
    <property type="entry name" value="Nucleotide_cyclase"/>
</dbReference>
<evidence type="ECO:0000259" key="18">
    <source>
        <dbReference type="PROSITE" id="PS50011"/>
    </source>
</evidence>
<dbReference type="STRING" id="126957.T1ISY6"/>
<dbReference type="Gene3D" id="3.40.50.2300">
    <property type="match status" value="1"/>
</dbReference>
<evidence type="ECO:0000256" key="10">
    <source>
        <dbReference type="ARBA" id="ARBA00023170"/>
    </source>
</evidence>
<dbReference type="FunFam" id="1.10.510.10:FF:000420">
    <property type="entry name" value="Guanylate cyclase"/>
    <property type="match status" value="1"/>
</dbReference>
<dbReference type="GO" id="GO:0005524">
    <property type="term" value="F:ATP binding"/>
    <property type="evidence" value="ECO:0007669"/>
    <property type="project" value="InterPro"/>
</dbReference>
<evidence type="ECO:0000313" key="21">
    <source>
        <dbReference type="Proteomes" id="UP000014500"/>
    </source>
</evidence>
<dbReference type="EMBL" id="JH431449">
    <property type="status" value="NOT_ANNOTATED_CDS"/>
    <property type="molecule type" value="Genomic_DNA"/>
</dbReference>
<dbReference type="Gene3D" id="1.10.510.10">
    <property type="entry name" value="Transferase(Phosphotransferase) domain 1"/>
    <property type="match status" value="1"/>
</dbReference>
<dbReference type="InterPro" id="IPR001054">
    <property type="entry name" value="A/G_cyclase"/>
</dbReference>
<dbReference type="SUPFAM" id="SSF55073">
    <property type="entry name" value="Nucleotide cyclase"/>
    <property type="match status" value="1"/>
</dbReference>
<name>T1ISY6_STRMM</name>
<keyword evidence="21" id="KW-1185">Reference proteome</keyword>
<keyword evidence="13 15" id="KW-0141">cGMP biosynthesis</keyword>
<dbReference type="PANTHER" id="PTHR11920:SF501">
    <property type="entry name" value="GUANYLATE CYCLASE 32E"/>
    <property type="match status" value="1"/>
</dbReference>
<evidence type="ECO:0000256" key="17">
    <source>
        <dbReference type="SAM" id="Phobius"/>
    </source>
</evidence>
<comment type="catalytic activity">
    <reaction evidence="1 15">
        <text>GTP = 3',5'-cyclic GMP + diphosphate</text>
        <dbReference type="Rhea" id="RHEA:13665"/>
        <dbReference type="ChEBI" id="CHEBI:33019"/>
        <dbReference type="ChEBI" id="CHEBI:37565"/>
        <dbReference type="ChEBI" id="CHEBI:57746"/>
        <dbReference type="EC" id="4.6.1.2"/>
    </reaction>
</comment>
<keyword evidence="7 17" id="KW-1133">Transmembrane helix</keyword>
<keyword evidence="4 17" id="KW-0812">Transmembrane</keyword>
<dbReference type="SMART" id="SM00044">
    <property type="entry name" value="CYCc"/>
    <property type="match status" value="1"/>
</dbReference>
<sequence>MTVNHMETFPKVTTCCEKRMKCCDKQPFGSIVDNTYQFTRIYIFIGDFEDLTFLMTTLRLKRLLDKGEYMVIYIEEPYSETKMSDYLLQGTNFSKMIDQRLSDSEDLLASRSLFIVATTPTENYKEYTNFEDQVRLYNNMEPFNFKDPLPLNIQKHITIFAAHLYDAIFMYATALNDTLAKGGNETDGEEIIKLIINKKNHPSIRGVQITMDKNGDAEGNYSLIALVVNKTDSESKYFKKVGTFQSGEKQSMEEDLPNYVPSDENRKILWVGNEKPDDEPGCGFDGSRCIRGIDNKRKLVAVVLGSFLVIITIIAIILYKNWKYEQEIAGLLWKIDIKDLIFKSKPGVVTTTSKLSLVSQTSLESRLCYQTFAPTGTYRGVLVASKLLRFAKKNIEISRGSMKEMRAMREMHQDNVNPFLGACVDANCIYVVTEYCAKGSLSDVLENDDLKLDSMFIASLIFDLIKGMTYLHDSELKTHGNLKSSNCVVTSRWVLQITDFGLHELRRQAVREQAGEDQFYYNLLWKAPELLRDHSFHSKGTPKGDVYAFGIILHEIVVRNGPFGDTDKTSKEIIQRIKCPIDSHFLRPSTENIECQDYVVSCMKDCWHEKPDVRPDFRHIRDRLKKMRHGMKSNIFDNMMIMMEKYASNLEEIVEQRTALLMEEKKKTEALLHRMLPQSVAAQLMRGEAVEPESFEAVTIYFSDIVGFTEMSAQSTPLEVVAFLNELYTRFDAITRNYNVYKVETIGDAYMVVSGLPIRNKDFHAAEIASMALELLNSIKSFRVPHRPNDILKLRIGIHTGPVVAGVVGITMPRYCLFGDTVNTASRMESTGEPLKIHISQQCREHLEKLGGYQMVERGLMKIKGKGEMRTAWLLGDQSLDIQRRRANYKDLGPQPAHLSRNDIEARRRSPKMGAEARAASILGRRNSSIPRVMDFEAKDAPTGNGMMGMPSFLVGSTGSGSGNIDSPRHRRPRSPARGRSCSIDKQAQDSPGLSPRQSYETLNVAGEDLDSKCHEEPEGKGVVTNGCVVKNDNDKQKKDDIATPLLSANDRDCSVERPNFARIKLNHFLDRKTAKRWRSCDEIEKPARSSFRDWVTGLFSSQDGMSNNSPGVKGRNKLVITEQDTESMV</sequence>
<dbReference type="PROSITE" id="PS50125">
    <property type="entry name" value="GUANYLATE_CYCLASE_2"/>
    <property type="match status" value="1"/>
</dbReference>
<dbReference type="GO" id="GO:0004383">
    <property type="term" value="F:guanylate cyclase activity"/>
    <property type="evidence" value="ECO:0007669"/>
    <property type="project" value="UniProtKB-EC"/>
</dbReference>
<reference evidence="20" key="2">
    <citation type="submission" date="2015-02" db="UniProtKB">
        <authorList>
            <consortium name="EnsemblMetazoa"/>
        </authorList>
    </citation>
    <scope>IDENTIFICATION</scope>
</reference>
<evidence type="ECO:0000256" key="3">
    <source>
        <dbReference type="ARBA" id="ARBA00012202"/>
    </source>
</evidence>
<dbReference type="PANTHER" id="PTHR11920">
    <property type="entry name" value="GUANYLYL CYCLASE"/>
    <property type="match status" value="1"/>
</dbReference>
<evidence type="ECO:0000259" key="19">
    <source>
        <dbReference type="PROSITE" id="PS50125"/>
    </source>
</evidence>
<accession>T1ISY6</accession>
<feature type="domain" description="Protein kinase" evidence="18">
    <location>
        <begin position="335"/>
        <end position="632"/>
    </location>
</feature>
<dbReference type="SUPFAM" id="SSF56112">
    <property type="entry name" value="Protein kinase-like (PK-like)"/>
    <property type="match status" value="1"/>
</dbReference>
<dbReference type="InterPro" id="IPR050401">
    <property type="entry name" value="Cyclic_nucleotide_synthase"/>
</dbReference>
<reference evidence="21" key="1">
    <citation type="submission" date="2011-05" db="EMBL/GenBank/DDBJ databases">
        <authorList>
            <person name="Richards S.R."/>
            <person name="Qu J."/>
            <person name="Jiang H."/>
            <person name="Jhangiani S.N."/>
            <person name="Agravi P."/>
            <person name="Goodspeed R."/>
            <person name="Gross S."/>
            <person name="Mandapat C."/>
            <person name="Jackson L."/>
            <person name="Mathew T."/>
            <person name="Pu L."/>
            <person name="Thornton R."/>
            <person name="Saada N."/>
            <person name="Wilczek-Boney K.B."/>
            <person name="Lee S."/>
            <person name="Kovar C."/>
            <person name="Wu Y."/>
            <person name="Scherer S.E."/>
            <person name="Worley K.C."/>
            <person name="Muzny D.M."/>
            <person name="Gibbs R."/>
        </authorList>
    </citation>
    <scope>NUCLEOTIDE SEQUENCE</scope>
    <source>
        <strain evidence="21">Brora</strain>
    </source>
</reference>